<protein>
    <submittedName>
        <fullName evidence="1">Aldose 1-epimerase</fullName>
        <ecNumber evidence="1">5.1.3.3</ecNumber>
    </submittedName>
</protein>
<dbReference type="RefSeq" id="WP_307681903.1">
    <property type="nucleotide sequence ID" value="NZ_JAUSQX010000001.1"/>
</dbReference>
<name>A0ABT9NE63_9ACTO</name>
<keyword evidence="2" id="KW-1185">Reference proteome</keyword>
<organism evidence="1 2">
    <name type="scientific">Trueperella bonasi</name>
    <dbReference type="NCBI Taxonomy" id="312286"/>
    <lineage>
        <taxon>Bacteria</taxon>
        <taxon>Bacillati</taxon>
        <taxon>Actinomycetota</taxon>
        <taxon>Actinomycetes</taxon>
        <taxon>Actinomycetales</taxon>
        <taxon>Actinomycetaceae</taxon>
        <taxon>Trueperella</taxon>
    </lineage>
</organism>
<dbReference type="CDD" id="cd01081">
    <property type="entry name" value="Aldose_epim"/>
    <property type="match status" value="1"/>
</dbReference>
<reference evidence="1 2" key="1">
    <citation type="submission" date="2023-07" db="EMBL/GenBank/DDBJ databases">
        <title>Sequencing the genomes of 1000 actinobacteria strains.</title>
        <authorList>
            <person name="Klenk H.-P."/>
        </authorList>
    </citation>
    <scope>NUCLEOTIDE SEQUENCE [LARGE SCALE GENOMIC DNA]</scope>
    <source>
        <strain evidence="1 2">DSM 17163</strain>
    </source>
</reference>
<dbReference type="InterPro" id="IPR014718">
    <property type="entry name" value="GH-type_carb-bd"/>
</dbReference>
<dbReference type="Gene3D" id="2.70.98.10">
    <property type="match status" value="1"/>
</dbReference>
<dbReference type="Pfam" id="PF01263">
    <property type="entry name" value="Aldose_epim"/>
    <property type="match status" value="1"/>
</dbReference>
<sequence length="319" mass="34076">MVATDIVKTQVFDEPAWELISPTGARAIVAERGATLVSWKPRPEIELISSYENAEELDAGVGGRGLIMAPWVGPIESGTYSFAGNDYRVDDAGRVAGLAFRQNFKRSSSGSTLSLRTAIPASRGYPWPIDVAVHFSLDSGAEAEEHLSLTLEVRNVSKEDAPLTIGWSPHVMLPGLGAVSNLAISVPSRTKILTNRHGIPLPGESAYAGVNMPMDIEYLGSAKLDDYYRGLVPDNYGVVATRVVDPASNSSIVLTQEPGEAPVVHVNTGDNLERAPRTAVALAPMSHVPDAFNRPDASGSIRVSPGQSRQMTATLTYRA</sequence>
<gene>
    <name evidence="1" type="ORF">J2S70_000216</name>
</gene>
<accession>A0ABT9NE63</accession>
<dbReference type="EMBL" id="JAUSQX010000001">
    <property type="protein sequence ID" value="MDP9805634.1"/>
    <property type="molecule type" value="Genomic_DNA"/>
</dbReference>
<dbReference type="InterPro" id="IPR011013">
    <property type="entry name" value="Gal_mutarotase_sf_dom"/>
</dbReference>
<dbReference type="Proteomes" id="UP001243212">
    <property type="component" value="Unassembled WGS sequence"/>
</dbReference>
<comment type="caution">
    <text evidence="1">The sequence shown here is derived from an EMBL/GenBank/DDBJ whole genome shotgun (WGS) entry which is preliminary data.</text>
</comment>
<evidence type="ECO:0000313" key="1">
    <source>
        <dbReference type="EMBL" id="MDP9805634.1"/>
    </source>
</evidence>
<dbReference type="InterPro" id="IPR008183">
    <property type="entry name" value="Aldose_1/G6P_1-epimerase"/>
</dbReference>
<dbReference type="SUPFAM" id="SSF74650">
    <property type="entry name" value="Galactose mutarotase-like"/>
    <property type="match status" value="1"/>
</dbReference>
<proteinExistence type="predicted"/>
<dbReference type="EC" id="5.1.3.3" evidence="1"/>
<keyword evidence="1" id="KW-0413">Isomerase</keyword>
<dbReference type="GO" id="GO:0004034">
    <property type="term" value="F:aldose 1-epimerase activity"/>
    <property type="evidence" value="ECO:0007669"/>
    <property type="project" value="UniProtKB-EC"/>
</dbReference>
<evidence type="ECO:0000313" key="2">
    <source>
        <dbReference type="Proteomes" id="UP001243212"/>
    </source>
</evidence>